<evidence type="ECO:0000313" key="2">
    <source>
        <dbReference type="Proteomes" id="UP000013084"/>
    </source>
</evidence>
<comment type="caution">
    <text evidence="1">The sequence shown here is derived from an EMBL/GenBank/DDBJ whole genome shotgun (WGS) entry which is preliminary data.</text>
</comment>
<dbReference type="OrthoDB" id="6683226at2"/>
<gene>
    <name evidence="1" type="ORF">F902_02054</name>
</gene>
<sequence>MDRNQQNAILDDLHAGRFEETENGLYFPDQGLAAHGEYFDRVNGGEWQTTKNLVVNEGLAHLLNVALGSKAKPAGYYLALFSGATAPAANWTAANFATVAAEIVSLTEGYTNATRPQWTPADTNTNSIDNFASVAKVTIATSSQLTVTGAAMLTSSVRGGTSGALISASKYTAARTFQDGDEYEIGYRLSFTAA</sequence>
<keyword evidence="2" id="KW-1185">Reference proteome</keyword>
<dbReference type="RefSeq" id="WP_005203111.1">
    <property type="nucleotide sequence ID" value="NZ_KB850072.1"/>
</dbReference>
<evidence type="ECO:0008006" key="3">
    <source>
        <dbReference type="Google" id="ProtNLM"/>
    </source>
</evidence>
<accession>N9T1V0</accession>
<dbReference type="AlphaFoldDB" id="N9T1V0"/>
<proteinExistence type="predicted"/>
<evidence type="ECO:0000313" key="1">
    <source>
        <dbReference type="EMBL" id="ENX57657.1"/>
    </source>
</evidence>
<name>N9T1V0_9GAMM</name>
<organism evidence="1 2">
    <name type="scientific">Acinetobacter higginsii</name>
    <dbReference type="NCBI Taxonomy" id="70347"/>
    <lineage>
        <taxon>Bacteria</taxon>
        <taxon>Pseudomonadati</taxon>
        <taxon>Pseudomonadota</taxon>
        <taxon>Gammaproteobacteria</taxon>
        <taxon>Moraxellales</taxon>
        <taxon>Moraxellaceae</taxon>
        <taxon>Acinetobacter</taxon>
    </lineage>
</organism>
<dbReference type="HOGENOM" id="CLU_120325_0_0_6"/>
<dbReference type="Proteomes" id="UP000013084">
    <property type="component" value="Unassembled WGS sequence"/>
</dbReference>
<reference evidence="1 2" key="1">
    <citation type="submission" date="2013-02" db="EMBL/GenBank/DDBJ databases">
        <title>The Genome Sequence of Acinetobacter sp. CIP 70.18.</title>
        <authorList>
            <consortium name="The Broad Institute Genome Sequencing Platform"/>
            <consortium name="The Broad Institute Genome Sequencing Center for Infectious Disease"/>
            <person name="Cerqueira G."/>
            <person name="Feldgarden M."/>
            <person name="Courvalin P."/>
            <person name="Perichon B."/>
            <person name="Grillot-Courvalin C."/>
            <person name="Clermont D."/>
            <person name="Rocha E."/>
            <person name="Yoon E.-J."/>
            <person name="Nemec A."/>
            <person name="Walker B."/>
            <person name="Young S.K."/>
            <person name="Zeng Q."/>
            <person name="Gargeya S."/>
            <person name="Fitzgerald M."/>
            <person name="Haas B."/>
            <person name="Abouelleil A."/>
            <person name="Alvarado L."/>
            <person name="Arachchi H.M."/>
            <person name="Berlin A.M."/>
            <person name="Chapman S.B."/>
            <person name="Dewar J."/>
            <person name="Goldberg J."/>
            <person name="Griggs A."/>
            <person name="Gujja S."/>
            <person name="Hansen M."/>
            <person name="Howarth C."/>
            <person name="Imamovic A."/>
            <person name="Larimer J."/>
            <person name="McCowan C."/>
            <person name="Murphy C."/>
            <person name="Neiman D."/>
            <person name="Pearson M."/>
            <person name="Priest M."/>
            <person name="Roberts A."/>
            <person name="Saif S."/>
            <person name="Shea T."/>
            <person name="Sisk P."/>
            <person name="Sykes S."/>
            <person name="Wortman J."/>
            <person name="Nusbaum C."/>
            <person name="Birren B."/>
        </authorList>
    </citation>
    <scope>NUCLEOTIDE SEQUENCE [LARGE SCALE GENOMIC DNA]</scope>
    <source>
        <strain evidence="1 2">CIP 70.18</strain>
    </source>
</reference>
<dbReference type="PATRIC" id="fig|1217700.3.peg.1984"/>
<dbReference type="EMBL" id="APRN01000036">
    <property type="protein sequence ID" value="ENX57657.1"/>
    <property type="molecule type" value="Genomic_DNA"/>
</dbReference>
<protein>
    <recommendedName>
        <fullName evidence="3">Phage tail protein</fullName>
    </recommendedName>
</protein>